<keyword evidence="2" id="KW-0285">Flavoprotein</keyword>
<evidence type="ECO:0000259" key="5">
    <source>
        <dbReference type="Pfam" id="PF22780"/>
    </source>
</evidence>
<dbReference type="InterPro" id="IPR022460">
    <property type="entry name" value="Flavoprotein_PP4765"/>
</dbReference>
<dbReference type="Pfam" id="PF03486">
    <property type="entry name" value="HI0933_like"/>
    <property type="match status" value="1"/>
</dbReference>
<dbReference type="Gene3D" id="1.10.8.260">
    <property type="entry name" value="HI0933 insert domain-like"/>
    <property type="match status" value="1"/>
</dbReference>
<dbReference type="AlphaFoldDB" id="A0A1X7BRX3"/>
<accession>A0A1X7BRX3</accession>
<dbReference type="InterPro" id="IPR023166">
    <property type="entry name" value="BaiN-like_dom_sf"/>
</dbReference>
<evidence type="ECO:0000313" key="6">
    <source>
        <dbReference type="EMBL" id="SMC12446.1"/>
    </source>
</evidence>
<dbReference type="OrthoDB" id="5288829at2"/>
<evidence type="ECO:0000256" key="3">
    <source>
        <dbReference type="ARBA" id="ARBA00022827"/>
    </source>
</evidence>
<evidence type="ECO:0000256" key="1">
    <source>
        <dbReference type="ARBA" id="ARBA00001974"/>
    </source>
</evidence>
<evidence type="ECO:0000259" key="4">
    <source>
        <dbReference type="Pfam" id="PF03486"/>
    </source>
</evidence>
<organism evidence="6 7">
    <name type="scientific">Roseovarius aestuarii</name>
    <dbReference type="NCBI Taxonomy" id="475083"/>
    <lineage>
        <taxon>Bacteria</taxon>
        <taxon>Pseudomonadati</taxon>
        <taxon>Pseudomonadota</taxon>
        <taxon>Alphaproteobacteria</taxon>
        <taxon>Rhodobacterales</taxon>
        <taxon>Roseobacteraceae</taxon>
        <taxon>Roseovarius</taxon>
    </lineage>
</organism>
<feature type="domain" description="RsdA/BaiN/AoA(So)-like Rossmann fold-like" evidence="4">
    <location>
        <begin position="3"/>
        <end position="379"/>
    </location>
</feature>
<gene>
    <name evidence="6" type="ORF">ROA7745_02272</name>
</gene>
<dbReference type="EMBL" id="FWXB01000007">
    <property type="protein sequence ID" value="SMC12446.1"/>
    <property type="molecule type" value="Genomic_DNA"/>
</dbReference>
<dbReference type="InterPro" id="IPR057661">
    <property type="entry name" value="RsdA/BaiN/AoA(So)_Rossmann"/>
</dbReference>
<evidence type="ECO:0000256" key="2">
    <source>
        <dbReference type="ARBA" id="ARBA00022630"/>
    </source>
</evidence>
<keyword evidence="3" id="KW-0274">FAD</keyword>
<dbReference type="NCBIfam" id="TIGR03862">
    <property type="entry name" value="flavo_PP4765"/>
    <property type="match status" value="1"/>
</dbReference>
<name>A0A1X7BRX3_9RHOB</name>
<dbReference type="Gene3D" id="2.40.30.10">
    <property type="entry name" value="Translation factors"/>
    <property type="match status" value="1"/>
</dbReference>
<dbReference type="InterPro" id="IPR036188">
    <property type="entry name" value="FAD/NAD-bd_sf"/>
</dbReference>
<dbReference type="PANTHER" id="PTHR42887:SF1">
    <property type="entry name" value="BLR3961 PROTEIN"/>
    <property type="match status" value="1"/>
</dbReference>
<dbReference type="InterPro" id="IPR004792">
    <property type="entry name" value="BaiN-like"/>
</dbReference>
<comment type="cofactor">
    <cofactor evidence="1">
        <name>FAD</name>
        <dbReference type="ChEBI" id="CHEBI:57692"/>
    </cofactor>
</comment>
<dbReference type="Proteomes" id="UP000193224">
    <property type="component" value="Unassembled WGS sequence"/>
</dbReference>
<proteinExistence type="predicted"/>
<dbReference type="InterPro" id="IPR055178">
    <property type="entry name" value="RsdA/BaiN/AoA(So)-like_dom"/>
</dbReference>
<dbReference type="PANTHER" id="PTHR42887">
    <property type="entry name" value="OS12G0638800 PROTEIN"/>
    <property type="match status" value="1"/>
</dbReference>
<dbReference type="Gene3D" id="3.50.50.60">
    <property type="entry name" value="FAD/NAD(P)-binding domain"/>
    <property type="match status" value="1"/>
</dbReference>
<dbReference type="NCBIfam" id="TIGR00275">
    <property type="entry name" value="aminoacetone oxidase family FAD-binding enzyme"/>
    <property type="match status" value="1"/>
</dbReference>
<dbReference type="Pfam" id="PF22780">
    <property type="entry name" value="HI0933_like_1st"/>
    <property type="match status" value="1"/>
</dbReference>
<protein>
    <submittedName>
        <fullName evidence="6">Tricarballylate dehydrogenase</fullName>
    </submittedName>
</protein>
<dbReference type="SUPFAM" id="SSF51905">
    <property type="entry name" value="FAD/NAD(P)-binding domain"/>
    <property type="match status" value="1"/>
</dbReference>
<evidence type="ECO:0000313" key="7">
    <source>
        <dbReference type="Proteomes" id="UP000193224"/>
    </source>
</evidence>
<feature type="domain" description="RsdA/BaiN/AoA(So)-like insert" evidence="5">
    <location>
        <begin position="187"/>
        <end position="327"/>
    </location>
</feature>
<keyword evidence="7" id="KW-1185">Reference proteome</keyword>
<sequence length="387" mass="41375">MTDALVIGSGPAGLMAAQELASAGRRVMVTEAKPSVARKLLMAGKSGLNLTKDEPLDNFLAAYGTDEKRLRPMLSAFGPGQVKEWAIGLEQSLFTGSTGRVFPNAMKASPLLRAWLGQLAAQGVEIRTRWRWLGWDGDAVLFATPAGAQRLAPKVTVLACGGASWARLGSDGTWTGHFQDTDLAPFKPANIGFAVSWSEHMHRHFGAPVKGIALHAGDSQSRGEFVISETGIEGGGIYAVSRAMREGAPLRLDLMPDLTHDQIGSRLTRPRGKASLTNHLRKTLRLDPVKITLLMEFAHPLPDDLVPLIKSLPVRHQGPQPLDQAISTAGGLSFGALDPSLMLRARPGTFAAGEMLDWEAPTGGYLLTACLATGRWAGRHAAAFDLI</sequence>
<dbReference type="PRINTS" id="PR00411">
    <property type="entry name" value="PNDRDTASEI"/>
</dbReference>
<reference evidence="6 7" key="1">
    <citation type="submission" date="2017-03" db="EMBL/GenBank/DDBJ databases">
        <authorList>
            <person name="Afonso C.L."/>
            <person name="Miller P.J."/>
            <person name="Scott M.A."/>
            <person name="Spackman E."/>
            <person name="Goraichik I."/>
            <person name="Dimitrov K.M."/>
            <person name="Suarez D.L."/>
            <person name="Swayne D.E."/>
        </authorList>
    </citation>
    <scope>NUCLEOTIDE SEQUENCE [LARGE SCALE GENOMIC DNA]</scope>
    <source>
        <strain evidence="6 7">CECT 7745</strain>
    </source>
</reference>
<dbReference type="SUPFAM" id="SSF160996">
    <property type="entry name" value="HI0933 insert domain-like"/>
    <property type="match status" value="1"/>
</dbReference>
<dbReference type="RefSeq" id="WP_085800397.1">
    <property type="nucleotide sequence ID" value="NZ_FWXB01000007.1"/>
</dbReference>